<keyword evidence="3" id="KW-1185">Reference proteome</keyword>
<organism evidence="2 3">
    <name type="scientific">Aspergillus uvarum CBS 121591</name>
    <dbReference type="NCBI Taxonomy" id="1448315"/>
    <lineage>
        <taxon>Eukaryota</taxon>
        <taxon>Fungi</taxon>
        <taxon>Dikarya</taxon>
        <taxon>Ascomycota</taxon>
        <taxon>Pezizomycotina</taxon>
        <taxon>Eurotiomycetes</taxon>
        <taxon>Eurotiomycetidae</taxon>
        <taxon>Eurotiales</taxon>
        <taxon>Aspergillaceae</taxon>
        <taxon>Aspergillus</taxon>
        <taxon>Aspergillus subgen. Circumdati</taxon>
    </lineage>
</organism>
<reference evidence="2 3" key="1">
    <citation type="submission" date="2016-12" db="EMBL/GenBank/DDBJ databases">
        <title>The genomes of Aspergillus section Nigri reveals drivers in fungal speciation.</title>
        <authorList>
            <consortium name="DOE Joint Genome Institute"/>
            <person name="Vesth T.C."/>
            <person name="Nybo J."/>
            <person name="Theobald S."/>
            <person name="Brandl J."/>
            <person name="Frisvad J.C."/>
            <person name="Nielsen K.F."/>
            <person name="Lyhne E.K."/>
            <person name="Kogle M.E."/>
            <person name="Kuo A."/>
            <person name="Riley R."/>
            <person name="Clum A."/>
            <person name="Nolan M."/>
            <person name="Lipzen A."/>
            <person name="Salamov A."/>
            <person name="Henrissat B."/>
            <person name="Wiebenga A."/>
            <person name="De Vries R.P."/>
            <person name="Grigoriev I.V."/>
            <person name="Mortensen U.H."/>
            <person name="Andersen M.R."/>
            <person name="Baker S.E."/>
        </authorList>
    </citation>
    <scope>NUCLEOTIDE SEQUENCE [LARGE SCALE GENOMIC DNA]</scope>
    <source>
        <strain evidence="2 3">CBS 121591</strain>
    </source>
</reference>
<dbReference type="Proteomes" id="UP000248340">
    <property type="component" value="Unassembled WGS sequence"/>
</dbReference>
<evidence type="ECO:0000313" key="3">
    <source>
        <dbReference type="Proteomes" id="UP000248340"/>
    </source>
</evidence>
<evidence type="ECO:0000313" key="2">
    <source>
        <dbReference type="EMBL" id="PYH79417.1"/>
    </source>
</evidence>
<feature type="region of interest" description="Disordered" evidence="1">
    <location>
        <begin position="79"/>
        <end position="118"/>
    </location>
</feature>
<dbReference type="EMBL" id="KZ821719">
    <property type="protein sequence ID" value="PYH79417.1"/>
    <property type="molecule type" value="Genomic_DNA"/>
</dbReference>
<dbReference type="GeneID" id="37132721"/>
<proteinExistence type="predicted"/>
<dbReference type="VEuPathDB" id="FungiDB:BO82DRAFT_132844"/>
<dbReference type="RefSeq" id="XP_025489617.1">
    <property type="nucleotide sequence ID" value="XM_025629980.1"/>
</dbReference>
<accession>A0A319C651</accession>
<sequence>MIGFVPVRVVASYLSSIPSRRRERQTRVRLSLPRLTTPLRWINNCQNIPGYYLLKKARNFSRAWEEPWEEPWIEPLGLATNRKPQQPRQSFHPIIPRQNSGLPEESAGNAERDRKPKDRLLITQKIGARAVPQFASVIGALRDYWRSRGQNRWK</sequence>
<gene>
    <name evidence="2" type="ORF">BO82DRAFT_132844</name>
</gene>
<dbReference type="AlphaFoldDB" id="A0A319C651"/>
<evidence type="ECO:0000256" key="1">
    <source>
        <dbReference type="SAM" id="MobiDB-lite"/>
    </source>
</evidence>
<name>A0A319C651_9EURO</name>
<protein>
    <submittedName>
        <fullName evidence="2">Uncharacterized protein</fullName>
    </submittedName>
</protein>